<name>A0ABR2KBA7_9EUKA</name>
<dbReference type="Pfam" id="PF09683">
    <property type="entry name" value="Lactococcin_972"/>
    <property type="match status" value="1"/>
</dbReference>
<gene>
    <name evidence="1" type="ORF">M9Y10_039459</name>
</gene>
<dbReference type="Proteomes" id="UP001470230">
    <property type="component" value="Unassembled WGS sequence"/>
</dbReference>
<dbReference type="Gene3D" id="2.60.40.2850">
    <property type="match status" value="1"/>
</dbReference>
<protein>
    <submittedName>
        <fullName evidence="1">Uncharacterized protein</fullName>
    </submittedName>
</protein>
<reference evidence="1 2" key="1">
    <citation type="submission" date="2024-04" db="EMBL/GenBank/DDBJ databases">
        <title>Tritrichomonas musculus Genome.</title>
        <authorList>
            <person name="Alves-Ferreira E."/>
            <person name="Grigg M."/>
            <person name="Lorenzi H."/>
            <person name="Galac M."/>
        </authorList>
    </citation>
    <scope>NUCLEOTIDE SEQUENCE [LARGE SCALE GENOMIC DNA]</scope>
    <source>
        <strain evidence="1 2">EAF2021</strain>
    </source>
</reference>
<dbReference type="InterPro" id="IPR006540">
    <property type="entry name" value="Lactococcin_972"/>
</dbReference>
<keyword evidence="2" id="KW-1185">Reference proteome</keyword>
<evidence type="ECO:0000313" key="1">
    <source>
        <dbReference type="EMBL" id="KAK8888389.1"/>
    </source>
</evidence>
<comment type="caution">
    <text evidence="1">The sequence shown here is derived from an EMBL/GenBank/DDBJ whole genome shotgun (WGS) entry which is preliminary data.</text>
</comment>
<dbReference type="EMBL" id="JAPFFF010000006">
    <property type="protein sequence ID" value="KAK8888389.1"/>
    <property type="molecule type" value="Genomic_DNA"/>
</dbReference>
<proteinExistence type="predicted"/>
<accession>A0ABR2KBA7</accession>
<sequence length="110" mass="11713">MSSIDLNQLPESPSLIDFFGIGLLAGAGGDACPSIERPHGNDYWIHALGGSWGDVDGQVLSAYYHPTKKHSATTIGLTGKITEVAEAGRWAISHQNKSPTGNKVFYNSDV</sequence>
<evidence type="ECO:0000313" key="2">
    <source>
        <dbReference type="Proteomes" id="UP001470230"/>
    </source>
</evidence>
<organism evidence="1 2">
    <name type="scientific">Tritrichomonas musculus</name>
    <dbReference type="NCBI Taxonomy" id="1915356"/>
    <lineage>
        <taxon>Eukaryota</taxon>
        <taxon>Metamonada</taxon>
        <taxon>Parabasalia</taxon>
        <taxon>Tritrichomonadida</taxon>
        <taxon>Tritrichomonadidae</taxon>
        <taxon>Tritrichomonas</taxon>
    </lineage>
</organism>